<evidence type="ECO:0000313" key="1">
    <source>
        <dbReference type="EMBL" id="SDE96337.1"/>
    </source>
</evidence>
<dbReference type="GO" id="GO:0016740">
    <property type="term" value="F:transferase activity"/>
    <property type="evidence" value="ECO:0007669"/>
    <property type="project" value="UniProtKB-KW"/>
</dbReference>
<dbReference type="Gene3D" id="3.40.50.2000">
    <property type="entry name" value="Glycogen Phosphorylase B"/>
    <property type="match status" value="1"/>
</dbReference>
<dbReference type="PANTHER" id="PTHR12526">
    <property type="entry name" value="GLYCOSYLTRANSFERASE"/>
    <property type="match status" value="1"/>
</dbReference>
<proteinExistence type="predicted"/>
<name>A0A1G7H7C3_9SPHI</name>
<keyword evidence="1" id="KW-0808">Transferase</keyword>
<sequence length="339" mass="38884">MALLLFVFKLFHITIIMQDKLKVFTWHIHGSYLYYLSQGNYDIYIPTKSERTEGYYGRGETFRFGPNVYEVSAELVKEQEFDIILYQTNKNYLVDQYEILSSEQRRLPKIYIEHDPPRLHPTDTKHILDTPDVTLVHVTHFNSLMWDSNQTPTVVIEHGVTEPDIAYTGELNRGIVVINNLPARGRLLGLDIFMEVRKHVPLDLVGMGTGEMGLGEVLHPHLPKFISQYRFFFNPIRYTSLGLAVCEAMMMGLPVVGLATTELSTVIANGKSGFIHTDIKYLIDKMNFLINHQEAAQNIGECGRAMALSRFNINRFIKDWEHLFNKVVSKRPSGIFISA</sequence>
<dbReference type="AlphaFoldDB" id="A0A1G7H7C3"/>
<protein>
    <submittedName>
        <fullName evidence="1">Glycosyl transferases group 1</fullName>
    </submittedName>
</protein>
<dbReference type="STRING" id="1391627.SAMN05216464_11194"/>
<evidence type="ECO:0000313" key="2">
    <source>
        <dbReference type="Proteomes" id="UP000199072"/>
    </source>
</evidence>
<keyword evidence="2" id="KW-1185">Reference proteome</keyword>
<dbReference type="CDD" id="cd03801">
    <property type="entry name" value="GT4_PimA-like"/>
    <property type="match status" value="1"/>
</dbReference>
<organism evidence="1 2">
    <name type="scientific">Mucilaginibacter pineti</name>
    <dbReference type="NCBI Taxonomy" id="1391627"/>
    <lineage>
        <taxon>Bacteria</taxon>
        <taxon>Pseudomonadati</taxon>
        <taxon>Bacteroidota</taxon>
        <taxon>Sphingobacteriia</taxon>
        <taxon>Sphingobacteriales</taxon>
        <taxon>Sphingobacteriaceae</taxon>
        <taxon>Mucilaginibacter</taxon>
    </lineage>
</organism>
<dbReference type="Proteomes" id="UP000199072">
    <property type="component" value="Unassembled WGS sequence"/>
</dbReference>
<dbReference type="EMBL" id="FNAI01000011">
    <property type="protein sequence ID" value="SDE96337.1"/>
    <property type="molecule type" value="Genomic_DNA"/>
</dbReference>
<gene>
    <name evidence="1" type="ORF">SAMN05216464_11194</name>
</gene>
<reference evidence="1 2" key="1">
    <citation type="submission" date="2016-10" db="EMBL/GenBank/DDBJ databases">
        <authorList>
            <person name="de Groot N.N."/>
        </authorList>
    </citation>
    <scope>NUCLEOTIDE SEQUENCE [LARGE SCALE GENOMIC DNA]</scope>
    <source>
        <strain evidence="1 2">47C3B</strain>
    </source>
</reference>
<dbReference type="PANTHER" id="PTHR12526:SF627">
    <property type="entry name" value="D-RHAMNOSYLTRANSFERASE WBPZ"/>
    <property type="match status" value="1"/>
</dbReference>
<accession>A0A1G7H7C3</accession>
<dbReference type="SUPFAM" id="SSF53756">
    <property type="entry name" value="UDP-Glycosyltransferase/glycogen phosphorylase"/>
    <property type="match status" value="1"/>
</dbReference>
<dbReference type="Pfam" id="PF13692">
    <property type="entry name" value="Glyco_trans_1_4"/>
    <property type="match status" value="1"/>
</dbReference>